<name>A0A8J3GR14_9MICO</name>
<dbReference type="Proteomes" id="UP000617531">
    <property type="component" value="Unassembled WGS sequence"/>
</dbReference>
<keyword evidence="4 6" id="KW-1133">Transmembrane helix</keyword>
<protein>
    <submittedName>
        <fullName evidence="7">Sugar ABC transporter permease</fullName>
    </submittedName>
</protein>
<dbReference type="RefSeq" id="WP_191283341.1">
    <property type="nucleotide sequence ID" value="NZ_BNAI01000003.1"/>
</dbReference>
<dbReference type="GO" id="GO:0005886">
    <property type="term" value="C:plasma membrane"/>
    <property type="evidence" value="ECO:0007669"/>
    <property type="project" value="UniProtKB-SubCell"/>
</dbReference>
<evidence type="ECO:0000256" key="2">
    <source>
        <dbReference type="ARBA" id="ARBA00022475"/>
    </source>
</evidence>
<reference evidence="7" key="1">
    <citation type="journal article" date="2014" name="Int. J. Syst. Evol. Microbiol.">
        <title>Complete genome sequence of Corynebacterium casei LMG S-19264T (=DSM 44701T), isolated from a smear-ripened cheese.</title>
        <authorList>
            <consortium name="US DOE Joint Genome Institute (JGI-PGF)"/>
            <person name="Walter F."/>
            <person name="Albersmeier A."/>
            <person name="Kalinowski J."/>
            <person name="Ruckert C."/>
        </authorList>
    </citation>
    <scope>NUCLEOTIDE SEQUENCE</scope>
    <source>
        <strain evidence="7">CGMCC 1.16548</strain>
    </source>
</reference>
<organism evidence="7 8">
    <name type="scientific">Pseudolysinimonas yzui</name>
    <dbReference type="NCBI Taxonomy" id="2708254"/>
    <lineage>
        <taxon>Bacteria</taxon>
        <taxon>Bacillati</taxon>
        <taxon>Actinomycetota</taxon>
        <taxon>Actinomycetes</taxon>
        <taxon>Micrococcales</taxon>
        <taxon>Microbacteriaceae</taxon>
        <taxon>Pseudolysinimonas</taxon>
    </lineage>
</organism>
<evidence type="ECO:0000256" key="4">
    <source>
        <dbReference type="ARBA" id="ARBA00022989"/>
    </source>
</evidence>
<dbReference type="PANTHER" id="PTHR32196">
    <property type="entry name" value="ABC TRANSPORTER PERMEASE PROTEIN YPHD-RELATED-RELATED"/>
    <property type="match status" value="1"/>
</dbReference>
<evidence type="ECO:0000256" key="5">
    <source>
        <dbReference type="ARBA" id="ARBA00023136"/>
    </source>
</evidence>
<evidence type="ECO:0000256" key="6">
    <source>
        <dbReference type="SAM" id="Phobius"/>
    </source>
</evidence>
<keyword evidence="2" id="KW-1003">Cell membrane</keyword>
<comment type="caution">
    <text evidence="7">The sequence shown here is derived from an EMBL/GenBank/DDBJ whole genome shotgun (WGS) entry which is preliminary data.</text>
</comment>
<feature type="transmembrane region" description="Helical" evidence="6">
    <location>
        <begin position="168"/>
        <end position="189"/>
    </location>
</feature>
<dbReference type="InterPro" id="IPR001851">
    <property type="entry name" value="ABC_transp_permease"/>
</dbReference>
<dbReference type="CDD" id="cd06579">
    <property type="entry name" value="TM_PBP1_transp_AraH_like"/>
    <property type="match status" value="1"/>
</dbReference>
<dbReference type="PANTHER" id="PTHR32196:SF72">
    <property type="entry name" value="RIBOSE IMPORT PERMEASE PROTEIN RBSC"/>
    <property type="match status" value="1"/>
</dbReference>
<accession>A0A8J3GR14</accession>
<sequence>MSQPVTSRRTPVAEWGERLGLPILLAVIVLFFSVFPASSRAFFSVANLTIVLANQSIIMLVAIALMFPLIAGHFDFSVGAMTVLAAVVCAGTNAQMGLPIAVSILLAIGVGLAVGLANGVLVARLGLNSFVSTLGAATLIGGLIQWYTAGQAIIGIDPALLQFGSRQWLGVPRVLFIVIVVGFAAWYILGHTPFGRSLYAIGSNPRSADLVGLPRMRYTLFAFAMSGLIAGIAGVALTARTGGANPDGGTFLLFPALAAVFLGATAIIPGRFNVVGTVIGVLFVAVSVSGLTLAGAQSWVDAVFNGAALIIAVFVSSVLRKRRAGS</sequence>
<reference evidence="7" key="2">
    <citation type="submission" date="2020-09" db="EMBL/GenBank/DDBJ databases">
        <authorList>
            <person name="Sun Q."/>
            <person name="Zhou Y."/>
        </authorList>
    </citation>
    <scope>NUCLEOTIDE SEQUENCE</scope>
    <source>
        <strain evidence="7">CGMCC 1.16548</strain>
    </source>
</reference>
<dbReference type="GO" id="GO:0022857">
    <property type="term" value="F:transmembrane transporter activity"/>
    <property type="evidence" value="ECO:0007669"/>
    <property type="project" value="InterPro"/>
</dbReference>
<keyword evidence="3 6" id="KW-0812">Transmembrane</keyword>
<evidence type="ECO:0000313" key="8">
    <source>
        <dbReference type="Proteomes" id="UP000617531"/>
    </source>
</evidence>
<feature type="transmembrane region" description="Helical" evidence="6">
    <location>
        <begin position="45"/>
        <end position="67"/>
    </location>
</feature>
<feature type="transmembrane region" description="Helical" evidence="6">
    <location>
        <begin position="130"/>
        <end position="148"/>
    </location>
</feature>
<evidence type="ECO:0000256" key="1">
    <source>
        <dbReference type="ARBA" id="ARBA00004651"/>
    </source>
</evidence>
<dbReference type="AlphaFoldDB" id="A0A8J3GR14"/>
<feature type="transmembrane region" description="Helical" evidence="6">
    <location>
        <begin position="100"/>
        <end position="123"/>
    </location>
</feature>
<feature type="transmembrane region" description="Helical" evidence="6">
    <location>
        <begin position="275"/>
        <end position="296"/>
    </location>
</feature>
<evidence type="ECO:0000256" key="3">
    <source>
        <dbReference type="ARBA" id="ARBA00022692"/>
    </source>
</evidence>
<keyword evidence="8" id="KW-1185">Reference proteome</keyword>
<keyword evidence="5 6" id="KW-0472">Membrane</keyword>
<feature type="transmembrane region" description="Helical" evidence="6">
    <location>
        <begin position="302"/>
        <end position="319"/>
    </location>
</feature>
<feature type="transmembrane region" description="Helical" evidence="6">
    <location>
        <begin position="218"/>
        <end position="239"/>
    </location>
</feature>
<evidence type="ECO:0000313" key="7">
    <source>
        <dbReference type="EMBL" id="GHF19080.1"/>
    </source>
</evidence>
<dbReference type="EMBL" id="BNAI01000003">
    <property type="protein sequence ID" value="GHF19080.1"/>
    <property type="molecule type" value="Genomic_DNA"/>
</dbReference>
<gene>
    <name evidence="7" type="ORF">GCM10011600_20050</name>
</gene>
<comment type="subcellular location">
    <subcellularLocation>
        <location evidence="1">Cell membrane</location>
        <topology evidence="1">Multi-pass membrane protein</topology>
    </subcellularLocation>
</comment>
<feature type="transmembrane region" description="Helical" evidence="6">
    <location>
        <begin position="251"/>
        <end position="268"/>
    </location>
</feature>
<dbReference type="Pfam" id="PF02653">
    <property type="entry name" value="BPD_transp_2"/>
    <property type="match status" value="1"/>
</dbReference>
<proteinExistence type="predicted"/>
<feature type="transmembrane region" description="Helical" evidence="6">
    <location>
        <begin position="21"/>
        <end position="39"/>
    </location>
</feature>